<comment type="similarity">
    <text evidence="2 4">Belongs to the cytochrome P450 family.</text>
</comment>
<keyword evidence="4" id="KW-0503">Monooxygenase</keyword>
<evidence type="ECO:0000256" key="2">
    <source>
        <dbReference type="ARBA" id="ARBA00010617"/>
    </source>
</evidence>
<accession>A0A6G0X107</accession>
<dbReference type="InterPro" id="IPR036396">
    <property type="entry name" value="Cyt_P450_sf"/>
</dbReference>
<dbReference type="PANTHER" id="PTHR24305:SF166">
    <property type="entry name" value="CYTOCHROME P450 12A4, MITOCHONDRIAL-RELATED"/>
    <property type="match status" value="1"/>
</dbReference>
<keyword evidence="4" id="KW-0560">Oxidoreductase</keyword>
<keyword evidence="3 4" id="KW-0408">Iron</keyword>
<evidence type="ECO:0000256" key="5">
    <source>
        <dbReference type="SAM" id="Phobius"/>
    </source>
</evidence>
<dbReference type="Gene3D" id="1.10.630.10">
    <property type="entry name" value="Cytochrome P450"/>
    <property type="match status" value="1"/>
</dbReference>
<comment type="caution">
    <text evidence="6">The sequence shown here is derived from an EMBL/GenBank/DDBJ whole genome shotgun (WGS) entry which is preliminary data.</text>
</comment>
<keyword evidence="5" id="KW-1133">Transmembrane helix</keyword>
<protein>
    <recommendedName>
        <fullName evidence="8">Cytochrome P450</fullName>
    </recommendedName>
</protein>
<feature type="transmembrane region" description="Helical" evidence="5">
    <location>
        <begin position="6"/>
        <end position="27"/>
    </location>
</feature>
<proteinExistence type="inferred from homology"/>
<dbReference type="InterPro" id="IPR017972">
    <property type="entry name" value="Cyt_P450_CS"/>
</dbReference>
<name>A0A6G0X107_9STRA</name>
<evidence type="ECO:0000256" key="4">
    <source>
        <dbReference type="RuleBase" id="RU000461"/>
    </source>
</evidence>
<dbReference type="PRINTS" id="PR00385">
    <property type="entry name" value="P450"/>
</dbReference>
<dbReference type="Proteomes" id="UP000481153">
    <property type="component" value="Unassembled WGS sequence"/>
</dbReference>
<keyword evidence="3 4" id="KW-0479">Metal-binding</keyword>
<dbReference type="VEuPathDB" id="FungiDB:AeMF1_017076"/>
<sequence length="293" mass="32685">MVEVSPLTLVGIFTIPGFLSFPIPSLIKRRKAQATLRKLLMQVIEDKLAAPVSETPKDLLDVILSHATTQEALSHTVTFMMAGHDTSSNTLGFIFCTLASHPQVNAAIREEYHKVISKYGSLKSWEAVSELKYTYAVIQETLRLNPVVFSTIQRISLENDRIPMADGSTVFLPKGTPIHTNMAALQRNPKYWKDPESFIPQRFIDGTPEWNADLALRSGKSHAFYYMPFSAGSKLCIGQRFAVTEMQVVVATLVSKYELTPTAKTDMRHCFSGLAVKPVLLEMKVRRHTAPCA</sequence>
<keyword evidence="7" id="KW-1185">Reference proteome</keyword>
<evidence type="ECO:0000313" key="6">
    <source>
        <dbReference type="EMBL" id="KAF0733493.1"/>
    </source>
</evidence>
<evidence type="ECO:0000256" key="1">
    <source>
        <dbReference type="ARBA" id="ARBA00001971"/>
    </source>
</evidence>
<evidence type="ECO:0000256" key="3">
    <source>
        <dbReference type="PIRSR" id="PIRSR602401-1"/>
    </source>
</evidence>
<dbReference type="PRINTS" id="PR00463">
    <property type="entry name" value="EP450I"/>
</dbReference>
<dbReference type="InterPro" id="IPR001128">
    <property type="entry name" value="Cyt_P450"/>
</dbReference>
<gene>
    <name evidence="6" type="ORF">Ae201684_009733</name>
</gene>
<dbReference type="InterPro" id="IPR002401">
    <property type="entry name" value="Cyt_P450_E_grp-I"/>
</dbReference>
<dbReference type="GO" id="GO:0016705">
    <property type="term" value="F:oxidoreductase activity, acting on paired donors, with incorporation or reduction of molecular oxygen"/>
    <property type="evidence" value="ECO:0007669"/>
    <property type="project" value="InterPro"/>
</dbReference>
<feature type="binding site" description="axial binding residue" evidence="3">
    <location>
        <position position="236"/>
    </location>
    <ligand>
        <name>heme</name>
        <dbReference type="ChEBI" id="CHEBI:30413"/>
    </ligand>
    <ligandPart>
        <name>Fe</name>
        <dbReference type="ChEBI" id="CHEBI:18248"/>
    </ligandPart>
</feature>
<dbReference type="GO" id="GO:0005506">
    <property type="term" value="F:iron ion binding"/>
    <property type="evidence" value="ECO:0007669"/>
    <property type="project" value="InterPro"/>
</dbReference>
<evidence type="ECO:0000313" key="7">
    <source>
        <dbReference type="Proteomes" id="UP000481153"/>
    </source>
</evidence>
<keyword evidence="5" id="KW-0472">Membrane</keyword>
<dbReference type="SUPFAM" id="SSF48264">
    <property type="entry name" value="Cytochrome P450"/>
    <property type="match status" value="1"/>
</dbReference>
<organism evidence="6 7">
    <name type="scientific">Aphanomyces euteiches</name>
    <dbReference type="NCBI Taxonomy" id="100861"/>
    <lineage>
        <taxon>Eukaryota</taxon>
        <taxon>Sar</taxon>
        <taxon>Stramenopiles</taxon>
        <taxon>Oomycota</taxon>
        <taxon>Saprolegniomycetes</taxon>
        <taxon>Saprolegniales</taxon>
        <taxon>Verrucalvaceae</taxon>
        <taxon>Aphanomyces</taxon>
    </lineage>
</organism>
<comment type="cofactor">
    <cofactor evidence="1 3">
        <name>heme</name>
        <dbReference type="ChEBI" id="CHEBI:30413"/>
    </cofactor>
</comment>
<keyword evidence="3 4" id="KW-0349">Heme</keyword>
<reference evidence="6 7" key="1">
    <citation type="submission" date="2019-07" db="EMBL/GenBank/DDBJ databases">
        <title>Genomics analysis of Aphanomyces spp. identifies a new class of oomycete effector associated with host adaptation.</title>
        <authorList>
            <person name="Gaulin E."/>
        </authorList>
    </citation>
    <scope>NUCLEOTIDE SEQUENCE [LARGE SCALE GENOMIC DNA]</scope>
    <source>
        <strain evidence="6 7">ATCC 201684</strain>
    </source>
</reference>
<keyword evidence="5" id="KW-0812">Transmembrane</keyword>
<dbReference type="PROSITE" id="PS00086">
    <property type="entry name" value="CYTOCHROME_P450"/>
    <property type="match status" value="1"/>
</dbReference>
<dbReference type="AlphaFoldDB" id="A0A6G0X107"/>
<dbReference type="GO" id="GO:0004497">
    <property type="term" value="F:monooxygenase activity"/>
    <property type="evidence" value="ECO:0007669"/>
    <property type="project" value="UniProtKB-KW"/>
</dbReference>
<dbReference type="GO" id="GO:0020037">
    <property type="term" value="F:heme binding"/>
    <property type="evidence" value="ECO:0007669"/>
    <property type="project" value="InterPro"/>
</dbReference>
<dbReference type="EMBL" id="VJMJ01000122">
    <property type="protein sequence ID" value="KAF0733493.1"/>
    <property type="molecule type" value="Genomic_DNA"/>
</dbReference>
<dbReference type="PANTHER" id="PTHR24305">
    <property type="entry name" value="CYTOCHROME P450"/>
    <property type="match status" value="1"/>
</dbReference>
<dbReference type="InterPro" id="IPR050121">
    <property type="entry name" value="Cytochrome_P450_monoxygenase"/>
</dbReference>
<evidence type="ECO:0008006" key="8">
    <source>
        <dbReference type="Google" id="ProtNLM"/>
    </source>
</evidence>
<dbReference type="Pfam" id="PF00067">
    <property type="entry name" value="p450"/>
    <property type="match status" value="1"/>
</dbReference>